<dbReference type="GO" id="GO:0000976">
    <property type="term" value="F:transcription cis-regulatory region binding"/>
    <property type="evidence" value="ECO:0007669"/>
    <property type="project" value="TreeGrafter"/>
</dbReference>
<dbReference type="PANTHER" id="PTHR30055:SF234">
    <property type="entry name" value="HTH-TYPE TRANSCRIPTIONAL REGULATOR BETI"/>
    <property type="match status" value="1"/>
</dbReference>
<dbReference type="Gene3D" id="1.10.357.10">
    <property type="entry name" value="Tetracycline Repressor, domain 2"/>
    <property type="match status" value="1"/>
</dbReference>
<dbReference type="PRINTS" id="PR00455">
    <property type="entry name" value="HTHTETR"/>
</dbReference>
<evidence type="ECO:0000256" key="4">
    <source>
        <dbReference type="PROSITE-ProRule" id="PRU00335"/>
    </source>
</evidence>
<evidence type="ECO:0000313" key="7">
    <source>
        <dbReference type="Proteomes" id="UP000199406"/>
    </source>
</evidence>
<dbReference type="Proteomes" id="UP000199406">
    <property type="component" value="Unassembled WGS sequence"/>
</dbReference>
<dbReference type="SUPFAM" id="SSF46689">
    <property type="entry name" value="Homeodomain-like"/>
    <property type="match status" value="1"/>
</dbReference>
<dbReference type="PROSITE" id="PS50977">
    <property type="entry name" value="HTH_TETR_2"/>
    <property type="match status" value="1"/>
</dbReference>
<dbReference type="AlphaFoldDB" id="A0A1G7HEN7"/>
<evidence type="ECO:0000256" key="3">
    <source>
        <dbReference type="ARBA" id="ARBA00023163"/>
    </source>
</evidence>
<dbReference type="InterPro" id="IPR001647">
    <property type="entry name" value="HTH_TetR"/>
</dbReference>
<evidence type="ECO:0000259" key="5">
    <source>
        <dbReference type="PROSITE" id="PS50977"/>
    </source>
</evidence>
<keyword evidence="2 4" id="KW-0238">DNA-binding</keyword>
<dbReference type="STRING" id="1550231.SAMN05660662_0567"/>
<dbReference type="InterPro" id="IPR050109">
    <property type="entry name" value="HTH-type_TetR-like_transc_reg"/>
</dbReference>
<dbReference type="EMBL" id="FNBT01000001">
    <property type="protein sequence ID" value="SDE98952.1"/>
    <property type="molecule type" value="Genomic_DNA"/>
</dbReference>
<dbReference type="InterPro" id="IPR009057">
    <property type="entry name" value="Homeodomain-like_sf"/>
</dbReference>
<keyword evidence="7" id="KW-1185">Reference proteome</keyword>
<dbReference type="PANTHER" id="PTHR30055">
    <property type="entry name" value="HTH-TYPE TRANSCRIPTIONAL REGULATOR RUTR"/>
    <property type="match status" value="1"/>
</dbReference>
<dbReference type="Pfam" id="PF00440">
    <property type="entry name" value="TetR_N"/>
    <property type="match status" value="1"/>
</dbReference>
<protein>
    <submittedName>
        <fullName evidence="6">Transcriptional regulator, TetR family</fullName>
    </submittedName>
</protein>
<feature type="DNA-binding region" description="H-T-H motif" evidence="4">
    <location>
        <begin position="41"/>
        <end position="60"/>
    </location>
</feature>
<gene>
    <name evidence="6" type="ORF">SAMN05660662_0567</name>
</gene>
<proteinExistence type="predicted"/>
<organism evidence="6 7">
    <name type="scientific">Blastococcus aurantiacus</name>
    <dbReference type="NCBI Taxonomy" id="1550231"/>
    <lineage>
        <taxon>Bacteria</taxon>
        <taxon>Bacillati</taxon>
        <taxon>Actinomycetota</taxon>
        <taxon>Actinomycetes</taxon>
        <taxon>Geodermatophilales</taxon>
        <taxon>Geodermatophilaceae</taxon>
        <taxon>Blastococcus</taxon>
    </lineage>
</organism>
<reference evidence="7" key="1">
    <citation type="submission" date="2016-10" db="EMBL/GenBank/DDBJ databases">
        <authorList>
            <person name="Varghese N."/>
            <person name="Submissions S."/>
        </authorList>
    </citation>
    <scope>NUCLEOTIDE SEQUENCE [LARGE SCALE GENOMIC DNA]</scope>
    <source>
        <strain evidence="7">DSM 44268</strain>
    </source>
</reference>
<evidence type="ECO:0000256" key="1">
    <source>
        <dbReference type="ARBA" id="ARBA00023015"/>
    </source>
</evidence>
<sequence length="205" mass="22192">MRASGQSQGSAWQWSRTADTRRTLIAAAGEVFAQRGFAECSVADVVERAGLSVGSLYHHYGGKSELFLAVWEDHQAAYEEQAATAVALARRDGTTSPAELFLVGARAYLETTWERRALARLFLDGDGPPGFFLVRSRRRNDWVRQNAVLLAVGTGPADRLLVSILTAAMGEAGRQIIGCETEDQAVAVTESALAIIRRLSDLPEG</sequence>
<evidence type="ECO:0000313" key="6">
    <source>
        <dbReference type="EMBL" id="SDE98952.1"/>
    </source>
</evidence>
<name>A0A1G7HEN7_9ACTN</name>
<keyword evidence="1" id="KW-0805">Transcription regulation</keyword>
<feature type="domain" description="HTH tetR-type" evidence="5">
    <location>
        <begin position="18"/>
        <end position="78"/>
    </location>
</feature>
<keyword evidence="3" id="KW-0804">Transcription</keyword>
<evidence type="ECO:0000256" key="2">
    <source>
        <dbReference type="ARBA" id="ARBA00023125"/>
    </source>
</evidence>
<dbReference type="OrthoDB" id="7252896at2"/>
<dbReference type="RefSeq" id="WP_091764066.1">
    <property type="nucleotide sequence ID" value="NZ_FNBT01000001.1"/>
</dbReference>
<accession>A0A1G7HEN7</accession>
<dbReference type="GO" id="GO:0003700">
    <property type="term" value="F:DNA-binding transcription factor activity"/>
    <property type="evidence" value="ECO:0007669"/>
    <property type="project" value="TreeGrafter"/>
</dbReference>